<dbReference type="SMART" id="SM00483">
    <property type="entry name" value="POLXc"/>
    <property type="match status" value="1"/>
</dbReference>
<dbReference type="PANTHER" id="PTHR11276:SF42">
    <property type="entry name" value="DNA POLYMERASE BETA"/>
    <property type="match status" value="1"/>
</dbReference>
<evidence type="ECO:0000256" key="7">
    <source>
        <dbReference type="ARBA" id="ARBA00022634"/>
    </source>
</evidence>
<dbReference type="InterPro" id="IPR027421">
    <property type="entry name" value="DNA_pol_lamdba_lyase_dom_sf"/>
</dbReference>
<dbReference type="PROSITE" id="PS00522">
    <property type="entry name" value="DNA_POLYMERASE_X"/>
    <property type="match status" value="1"/>
</dbReference>
<dbReference type="GO" id="GO:0140078">
    <property type="term" value="F:class I DNA-(apurinic or apyrimidinic site) endonuclease activity"/>
    <property type="evidence" value="ECO:0007669"/>
    <property type="project" value="UniProtKB-EC"/>
</dbReference>
<comment type="function">
    <text evidence="23">Repair polymerase that plays a key role in base-excision repair. During this process, the damaged base is excised by specific DNA glycosylases, the DNA backbone is nicked at the abasic site by an apurinic/apyrimidic (AP) endonuclease, and POLB removes 5'-deoxyribose-phosphate from the preincised AP site acting as a 5'-deoxyribose-phosphate lyase (5'-dRP lyase); through its DNA polymerase activity, it adds one nucleotide to the 3' end of the arising single-nucleotide gap. Conducts 'gap-filling' DNA synthesis in a stepwise distributive fashion rather than in a processive fashion as for other DNA polymerases. It is also able to cleave sugar-phosphate bonds 3' to an intact AP site, acting as an AP lyase.</text>
</comment>
<comment type="catalytic activity">
    <reaction evidence="24 26">
        <text>DNA(n) + a 2'-deoxyribonucleoside 5'-triphosphate = DNA(n+1) + diphosphate</text>
        <dbReference type="Rhea" id="RHEA:22508"/>
        <dbReference type="Rhea" id="RHEA-COMP:17339"/>
        <dbReference type="Rhea" id="RHEA-COMP:17340"/>
        <dbReference type="ChEBI" id="CHEBI:33019"/>
        <dbReference type="ChEBI" id="CHEBI:61560"/>
        <dbReference type="ChEBI" id="CHEBI:173112"/>
        <dbReference type="EC" id="2.7.7.7"/>
    </reaction>
</comment>
<sequence length="380" mass="43471">MKRTICYLHTQHHWVHPTQLVAVVDAPSCRSCQLRRLNMSLWLNLYNSQISPIFNLNSAVIFTELANYERNVNRNIYKYNAYRKAASILAEHPVRVKSGEEARKLNGLGDKISKKIDEFLQTGKLQKLEKIRNDDTNTAINLLTRVSGIGPVKAKELVNAGVMSVEDLQKHKDKLNHHQLIGLKYFEDFEKRVPKEEIQEIEKIIKEEVGKLDQDYLITICGSYRRGKPDSGDIDVLLTHPSYTSKDGNSKKSQLLKKVVSLLESIGLITDTISLGDIKFMGVCSIKKYRGESDIRPVRRLDIRLTPHDQYHCSILYFTGSDLFNQTMRAHALEHGFTLNEYSLRPVGATGIPGEPVPISSERDIFEYIDFPYKKPEDRN</sequence>
<evidence type="ECO:0000256" key="15">
    <source>
        <dbReference type="ARBA" id="ARBA00022932"/>
    </source>
</evidence>
<evidence type="ECO:0000256" key="21">
    <source>
        <dbReference type="ARBA" id="ARBA00044632"/>
    </source>
</evidence>
<evidence type="ECO:0000259" key="27">
    <source>
        <dbReference type="SMART" id="SM00278"/>
    </source>
</evidence>
<keyword evidence="20 26" id="KW-0539">Nucleus</keyword>
<dbReference type="SMART" id="SM00278">
    <property type="entry name" value="HhH1"/>
    <property type="match status" value="2"/>
</dbReference>
<evidence type="ECO:0000256" key="24">
    <source>
        <dbReference type="ARBA" id="ARBA00049244"/>
    </source>
</evidence>
<keyword evidence="10" id="KW-0235">DNA replication</keyword>
<dbReference type="PANTHER" id="PTHR11276">
    <property type="entry name" value="DNA POLYMERASE TYPE-X FAMILY MEMBER"/>
    <property type="match status" value="1"/>
</dbReference>
<dbReference type="SUPFAM" id="SSF47802">
    <property type="entry name" value="DNA polymerase beta, N-terminal domain-like"/>
    <property type="match status" value="1"/>
</dbReference>
<comment type="similarity">
    <text evidence="4 26">Belongs to the DNA polymerase type-X family.</text>
</comment>
<comment type="subcellular location">
    <subcellularLocation>
        <location evidence="3">Cytoplasm</location>
    </subcellularLocation>
    <subcellularLocation>
        <location evidence="2 26">Nucleus</location>
    </subcellularLocation>
</comment>
<keyword evidence="7" id="KW-0237">DNA synthesis</keyword>
<evidence type="ECO:0000313" key="29">
    <source>
        <dbReference type="EMBL" id="CAD7392831.1"/>
    </source>
</evidence>
<evidence type="ECO:0000256" key="3">
    <source>
        <dbReference type="ARBA" id="ARBA00004496"/>
    </source>
</evidence>
<evidence type="ECO:0000256" key="16">
    <source>
        <dbReference type="ARBA" id="ARBA00023053"/>
    </source>
</evidence>
<keyword evidence="18 26" id="KW-0234">DNA repair</keyword>
<evidence type="ECO:0000256" key="14">
    <source>
        <dbReference type="ARBA" id="ARBA00022843"/>
    </source>
</evidence>
<dbReference type="InterPro" id="IPR002008">
    <property type="entry name" value="DNA_pol_X_beta-like"/>
</dbReference>
<evidence type="ECO:0000256" key="25">
    <source>
        <dbReference type="PIRSR" id="PIRSR622312-50"/>
    </source>
</evidence>
<protein>
    <recommendedName>
        <fullName evidence="26">DNA polymerase</fullName>
        <ecNumber evidence="26">2.7.7.7</ecNumber>
    </recommendedName>
</protein>
<dbReference type="Pfam" id="PF14791">
    <property type="entry name" value="DNA_pol_B_thumb"/>
    <property type="match status" value="1"/>
</dbReference>
<keyword evidence="14" id="KW-0832">Ubl conjugation</keyword>
<dbReference type="InterPro" id="IPR043519">
    <property type="entry name" value="NT_sf"/>
</dbReference>
<evidence type="ECO:0000256" key="22">
    <source>
        <dbReference type="ARBA" id="ARBA00044678"/>
    </source>
</evidence>
<keyword evidence="5" id="KW-0488">Methylation</keyword>
<keyword evidence="13" id="KW-0460">Magnesium</keyword>
<evidence type="ECO:0000256" key="26">
    <source>
        <dbReference type="RuleBase" id="RU366014"/>
    </source>
</evidence>
<dbReference type="SUPFAM" id="SSF81585">
    <property type="entry name" value="PsbU/PolX domain-like"/>
    <property type="match status" value="1"/>
</dbReference>
<dbReference type="InterPro" id="IPR022312">
    <property type="entry name" value="DNA_pol_X"/>
</dbReference>
<dbReference type="GO" id="GO:0046872">
    <property type="term" value="F:metal ion binding"/>
    <property type="evidence" value="ECO:0007669"/>
    <property type="project" value="UniProtKB-UniRule"/>
</dbReference>
<dbReference type="InterPro" id="IPR037160">
    <property type="entry name" value="DNA_Pol_thumb_sf"/>
</dbReference>
<dbReference type="Gene3D" id="3.30.210.10">
    <property type="entry name" value="DNA polymerase, thumb domain"/>
    <property type="match status" value="1"/>
</dbReference>
<evidence type="ECO:0000256" key="13">
    <source>
        <dbReference type="ARBA" id="ARBA00022842"/>
    </source>
</evidence>
<evidence type="ECO:0000256" key="20">
    <source>
        <dbReference type="ARBA" id="ARBA00023242"/>
    </source>
</evidence>
<keyword evidence="17" id="KW-0238">DNA-binding</keyword>
<feature type="domain" description="DNA-directed DNA polymerase X" evidence="28">
    <location>
        <begin position="55"/>
        <end position="380"/>
    </location>
</feature>
<keyword evidence="8 26" id="KW-0808">Transferase</keyword>
<dbReference type="PRINTS" id="PR00869">
    <property type="entry name" value="DNAPOLX"/>
</dbReference>
<dbReference type="GO" id="GO:0005634">
    <property type="term" value="C:nucleus"/>
    <property type="evidence" value="ECO:0007669"/>
    <property type="project" value="UniProtKB-SubCell"/>
</dbReference>
<feature type="active site" description="Nucleophile; Schiff-base intermediate with DNA; for 5'-dRP lyase activity" evidence="25">
    <location>
        <position position="115"/>
    </location>
</feature>
<dbReference type="Gene3D" id="1.10.150.20">
    <property type="entry name" value="5' to 3' exonuclease, C-terminal subdomain"/>
    <property type="match status" value="1"/>
</dbReference>
<organism evidence="29">
    <name type="scientific">Timema cristinae</name>
    <name type="common">Walking stick</name>
    <dbReference type="NCBI Taxonomy" id="61476"/>
    <lineage>
        <taxon>Eukaryota</taxon>
        <taxon>Metazoa</taxon>
        <taxon>Ecdysozoa</taxon>
        <taxon>Arthropoda</taxon>
        <taxon>Hexapoda</taxon>
        <taxon>Insecta</taxon>
        <taxon>Pterygota</taxon>
        <taxon>Neoptera</taxon>
        <taxon>Polyneoptera</taxon>
        <taxon>Phasmatodea</taxon>
        <taxon>Timematodea</taxon>
        <taxon>Timematoidea</taxon>
        <taxon>Timematidae</taxon>
        <taxon>Timema</taxon>
    </lineage>
</organism>
<dbReference type="InterPro" id="IPR010996">
    <property type="entry name" value="HHH_MUS81"/>
</dbReference>
<dbReference type="InterPro" id="IPR018944">
    <property type="entry name" value="DNA_pol_lambd_fingers_domain"/>
</dbReference>
<dbReference type="InterPro" id="IPR002054">
    <property type="entry name" value="DNA-dir_DNA_pol_X"/>
</dbReference>
<evidence type="ECO:0000256" key="5">
    <source>
        <dbReference type="ARBA" id="ARBA00022481"/>
    </source>
</evidence>
<dbReference type="GO" id="GO:0003677">
    <property type="term" value="F:DNA binding"/>
    <property type="evidence" value="ECO:0007669"/>
    <property type="project" value="UniProtKB-UniRule"/>
</dbReference>
<dbReference type="EC" id="2.7.7.7" evidence="26"/>
<dbReference type="InterPro" id="IPR028207">
    <property type="entry name" value="DNA_pol_B_palm_palm"/>
</dbReference>
<reference evidence="29" key="1">
    <citation type="submission" date="2020-11" db="EMBL/GenBank/DDBJ databases">
        <authorList>
            <person name="Tran Van P."/>
        </authorList>
    </citation>
    <scope>NUCLEOTIDE SEQUENCE</scope>
</reference>
<dbReference type="EMBL" id="OC316596">
    <property type="protein sequence ID" value="CAD7392831.1"/>
    <property type="molecule type" value="Genomic_DNA"/>
</dbReference>
<dbReference type="Pfam" id="PF10391">
    <property type="entry name" value="DNA_pol_lambd_f"/>
    <property type="match status" value="1"/>
</dbReference>
<evidence type="ECO:0000259" key="28">
    <source>
        <dbReference type="SMART" id="SM00483"/>
    </source>
</evidence>
<keyword evidence="9 26" id="KW-0548">Nucleotidyltransferase</keyword>
<evidence type="ECO:0000256" key="17">
    <source>
        <dbReference type="ARBA" id="ARBA00023125"/>
    </source>
</evidence>
<proteinExistence type="inferred from homology"/>
<feature type="domain" description="Helix-hairpin-helix DNA-binding motif class 1" evidence="27">
    <location>
        <begin position="141"/>
        <end position="160"/>
    </location>
</feature>
<dbReference type="FunFam" id="3.30.210.10:FF:000002">
    <property type="entry name" value="DNA polymerase"/>
    <property type="match status" value="1"/>
</dbReference>
<dbReference type="InterPro" id="IPR019843">
    <property type="entry name" value="DNA_pol-X_BS"/>
</dbReference>
<keyword evidence="15 26" id="KW-0239">DNA-directed DNA polymerase</keyword>
<feature type="domain" description="Helix-hairpin-helix DNA-binding motif class 1" evidence="27">
    <location>
        <begin position="100"/>
        <end position="119"/>
    </location>
</feature>
<evidence type="ECO:0000256" key="12">
    <source>
        <dbReference type="ARBA" id="ARBA00022763"/>
    </source>
</evidence>
<comment type="catalytic activity">
    <reaction evidence="21">
        <text>2'-deoxyribonucleotide-(2'-deoxyribose 5'-phosphate)-2'-deoxyribonucleotide-DNA = a 3'-end 2'-deoxyribonucleotide-(2,3-dehydro-2,3-deoxyribose 5'-phosphate)-DNA + a 5'-end 5'-phospho-2'-deoxyribonucleoside-DNA + H(+)</text>
        <dbReference type="Rhea" id="RHEA:66592"/>
        <dbReference type="Rhea" id="RHEA-COMP:13180"/>
        <dbReference type="Rhea" id="RHEA-COMP:16897"/>
        <dbReference type="Rhea" id="RHEA-COMP:17067"/>
        <dbReference type="ChEBI" id="CHEBI:15378"/>
        <dbReference type="ChEBI" id="CHEBI:136412"/>
        <dbReference type="ChEBI" id="CHEBI:157695"/>
        <dbReference type="ChEBI" id="CHEBI:167181"/>
        <dbReference type="EC" id="4.2.99.18"/>
    </reaction>
</comment>
<evidence type="ECO:0000256" key="4">
    <source>
        <dbReference type="ARBA" id="ARBA00008323"/>
    </source>
</evidence>
<comment type="cofactor">
    <cofactor evidence="1">
        <name>Mg(2+)</name>
        <dbReference type="ChEBI" id="CHEBI:18420"/>
    </cofactor>
</comment>
<gene>
    <name evidence="29" type="ORF">TCEB3V08_LOCUS834</name>
</gene>
<dbReference type="InterPro" id="IPR029398">
    <property type="entry name" value="PolB_thumb"/>
</dbReference>
<evidence type="ECO:0000256" key="18">
    <source>
        <dbReference type="ARBA" id="ARBA00023204"/>
    </source>
</evidence>
<dbReference type="GO" id="GO:0006284">
    <property type="term" value="P:base-excision repair"/>
    <property type="evidence" value="ECO:0007669"/>
    <property type="project" value="TreeGrafter"/>
</dbReference>
<comment type="function">
    <text evidence="26">DNA polymerase that functions in several pathways of DNA repair. Involved in base excision repair (BER) responsible for repair of lesions that give rise to abasic (AP) sites in DNA. Also contributes to DNA double-strand break repair by non-homologous end joining and homologous recombination. Has both template-dependent and template-independent (terminal transferase) DNA polymerase activities. Has also a 5'-deoxyribose-5-phosphate lyase (dRP lyase) activity.</text>
</comment>
<keyword evidence="6" id="KW-0963">Cytoplasm</keyword>
<name>A0A7R9GPI0_TIMCR</name>
<dbReference type="GO" id="GO:0006303">
    <property type="term" value="P:double-strand break repair via nonhomologous end joining"/>
    <property type="evidence" value="ECO:0007669"/>
    <property type="project" value="TreeGrafter"/>
</dbReference>
<dbReference type="SUPFAM" id="SSF81301">
    <property type="entry name" value="Nucleotidyltransferase"/>
    <property type="match status" value="1"/>
</dbReference>
<keyword evidence="12 26" id="KW-0227">DNA damage</keyword>
<dbReference type="Pfam" id="PF14792">
    <property type="entry name" value="DNA_pol_B_palm"/>
    <property type="match status" value="1"/>
</dbReference>
<keyword evidence="19" id="KW-0456">Lyase</keyword>
<evidence type="ECO:0000256" key="1">
    <source>
        <dbReference type="ARBA" id="ARBA00001946"/>
    </source>
</evidence>
<dbReference type="Gene3D" id="1.10.150.110">
    <property type="entry name" value="DNA polymerase beta, N-terminal domain-like"/>
    <property type="match status" value="1"/>
</dbReference>
<comment type="catalytic activity">
    <reaction evidence="22">
        <text>a 5'-end 2'-deoxyribose-2'-deoxyribonucleotide-DNA = (2E,4S)-4-hydroxypenten-2-al-5-phosphate + a 5'-end 5'-phospho-2'-deoxyribonucleoside-DNA + H(+)</text>
        <dbReference type="Rhea" id="RHEA:76255"/>
        <dbReference type="Rhea" id="RHEA-COMP:13180"/>
        <dbReference type="Rhea" id="RHEA-COMP:18657"/>
        <dbReference type="ChEBI" id="CHEBI:15378"/>
        <dbReference type="ChEBI" id="CHEBI:136412"/>
        <dbReference type="ChEBI" id="CHEBI:195194"/>
        <dbReference type="ChEBI" id="CHEBI:195195"/>
    </reaction>
</comment>
<dbReference type="GO" id="GO:0003887">
    <property type="term" value="F:DNA-directed DNA polymerase activity"/>
    <property type="evidence" value="ECO:0007669"/>
    <property type="project" value="UniProtKB-UniRule"/>
</dbReference>
<dbReference type="Gene3D" id="3.30.460.10">
    <property type="entry name" value="Beta Polymerase, domain 2"/>
    <property type="match status" value="1"/>
</dbReference>
<evidence type="ECO:0000256" key="10">
    <source>
        <dbReference type="ARBA" id="ARBA00022705"/>
    </source>
</evidence>
<evidence type="ECO:0000256" key="23">
    <source>
        <dbReference type="ARBA" id="ARBA00045548"/>
    </source>
</evidence>
<keyword evidence="11" id="KW-0479">Metal-binding</keyword>
<keyword evidence="16" id="KW-0915">Sodium</keyword>
<evidence type="ECO:0000256" key="8">
    <source>
        <dbReference type="ARBA" id="ARBA00022679"/>
    </source>
</evidence>
<dbReference type="CDD" id="cd00141">
    <property type="entry name" value="NT_POLXc"/>
    <property type="match status" value="1"/>
</dbReference>
<dbReference type="PRINTS" id="PR00870">
    <property type="entry name" value="DNAPOLXBETA"/>
</dbReference>
<evidence type="ECO:0000256" key="11">
    <source>
        <dbReference type="ARBA" id="ARBA00022723"/>
    </source>
</evidence>
<dbReference type="InterPro" id="IPR003583">
    <property type="entry name" value="Hlx-hairpin-Hlx_DNA-bd_motif"/>
</dbReference>
<dbReference type="GO" id="GO:0005737">
    <property type="term" value="C:cytoplasm"/>
    <property type="evidence" value="ECO:0007669"/>
    <property type="project" value="UniProtKB-SubCell"/>
</dbReference>
<dbReference type="FunFam" id="1.10.150.20:FF:000026">
    <property type="entry name" value="DNA polymerase beta"/>
    <property type="match status" value="1"/>
</dbReference>
<evidence type="ECO:0000256" key="2">
    <source>
        <dbReference type="ARBA" id="ARBA00004123"/>
    </source>
</evidence>
<accession>A0A7R9GPI0</accession>
<dbReference type="Pfam" id="PF14716">
    <property type="entry name" value="HHH_8"/>
    <property type="match status" value="1"/>
</dbReference>
<dbReference type="AlphaFoldDB" id="A0A7R9GPI0"/>
<evidence type="ECO:0000256" key="9">
    <source>
        <dbReference type="ARBA" id="ARBA00022695"/>
    </source>
</evidence>
<evidence type="ECO:0000256" key="19">
    <source>
        <dbReference type="ARBA" id="ARBA00023239"/>
    </source>
</evidence>
<evidence type="ECO:0000256" key="6">
    <source>
        <dbReference type="ARBA" id="ARBA00022490"/>
    </source>
</evidence>